<comment type="caution">
    <text evidence="2">The sequence shown here is derived from an EMBL/GenBank/DDBJ whole genome shotgun (WGS) entry which is preliminary data.</text>
</comment>
<dbReference type="EMBL" id="JBHSIY010000001">
    <property type="protein sequence ID" value="MFC4865118.1"/>
    <property type="molecule type" value="Genomic_DNA"/>
</dbReference>
<keyword evidence="3" id="KW-1185">Reference proteome</keyword>
<dbReference type="Proteomes" id="UP001595858">
    <property type="component" value="Unassembled WGS sequence"/>
</dbReference>
<name>A0ABV9SGM7_9ACTN</name>
<proteinExistence type="predicted"/>
<feature type="region of interest" description="Disordered" evidence="1">
    <location>
        <begin position="1"/>
        <end position="20"/>
    </location>
</feature>
<evidence type="ECO:0000313" key="3">
    <source>
        <dbReference type="Proteomes" id="UP001595858"/>
    </source>
</evidence>
<feature type="compositionally biased region" description="Low complexity" evidence="1">
    <location>
        <begin position="1"/>
        <end position="17"/>
    </location>
</feature>
<organism evidence="2 3">
    <name type="scientific">Streptomonospora arabica</name>
    <dbReference type="NCBI Taxonomy" id="412417"/>
    <lineage>
        <taxon>Bacteria</taxon>
        <taxon>Bacillati</taxon>
        <taxon>Actinomycetota</taxon>
        <taxon>Actinomycetes</taxon>
        <taxon>Streptosporangiales</taxon>
        <taxon>Nocardiopsidaceae</taxon>
        <taxon>Streptomonospora</taxon>
    </lineage>
</organism>
<protein>
    <submittedName>
        <fullName evidence="2">Uncharacterized protein</fullName>
    </submittedName>
</protein>
<dbReference type="RefSeq" id="WP_344142620.1">
    <property type="nucleotide sequence ID" value="NZ_BAAAQI010000005.1"/>
</dbReference>
<feature type="region of interest" description="Disordered" evidence="1">
    <location>
        <begin position="250"/>
        <end position="278"/>
    </location>
</feature>
<gene>
    <name evidence="2" type="ORF">ACFPCZ_00620</name>
</gene>
<evidence type="ECO:0000313" key="2">
    <source>
        <dbReference type="EMBL" id="MFC4865118.1"/>
    </source>
</evidence>
<evidence type="ECO:0000256" key="1">
    <source>
        <dbReference type="SAM" id="MobiDB-lite"/>
    </source>
</evidence>
<sequence>MSSENGAAASAGTPSGARTPGVGYSAQVSGPVRYLPVELGGAVIGYLYAGVRTSGASFLRRLSAQGVKEGFNAAKVWTERLEQAYAERLPAEEALRRWIGAEEHPVAGAVPAGAEFTELGGYEELRRLANPGHTEAPVPPAPPEPEYFPDGTPVDRSKGWGPLSPFRTDSPGYTMATDSAVRYVPAYRGDLLLGYLWVAESDDAAGFVPRVKARVDGHRAESRWISRMKEAESNGLSPFGMLRSWVGAEEDPNAGSIPADAEEQRAPNLGELKRRARD</sequence>
<accession>A0ABV9SGM7</accession>
<reference evidence="3" key="1">
    <citation type="journal article" date="2019" name="Int. J. Syst. Evol. Microbiol.">
        <title>The Global Catalogue of Microorganisms (GCM) 10K type strain sequencing project: providing services to taxonomists for standard genome sequencing and annotation.</title>
        <authorList>
            <consortium name="The Broad Institute Genomics Platform"/>
            <consortium name="The Broad Institute Genome Sequencing Center for Infectious Disease"/>
            <person name="Wu L."/>
            <person name="Ma J."/>
        </authorList>
    </citation>
    <scope>NUCLEOTIDE SEQUENCE [LARGE SCALE GENOMIC DNA]</scope>
    <source>
        <strain evidence="3">CGMCC 4.7304</strain>
    </source>
</reference>